<dbReference type="InterPro" id="IPR010621">
    <property type="entry name" value="DUF1214"/>
</dbReference>
<evidence type="ECO:0008006" key="6">
    <source>
        <dbReference type="Google" id="ProtNLM"/>
    </source>
</evidence>
<feature type="domain" description="DUF1214" evidence="2">
    <location>
        <begin position="370"/>
        <end position="472"/>
    </location>
</feature>
<accession>A0A6S7ABV4</accession>
<dbReference type="PANTHER" id="PTHR36509">
    <property type="entry name" value="BLL3101 PROTEIN"/>
    <property type="match status" value="1"/>
</dbReference>
<feature type="region of interest" description="Disordered" evidence="1">
    <location>
        <begin position="486"/>
        <end position="533"/>
    </location>
</feature>
<evidence type="ECO:0000313" key="4">
    <source>
        <dbReference type="EMBL" id="CAB3711356.1"/>
    </source>
</evidence>
<proteinExistence type="predicted"/>
<dbReference type="Pfam" id="PF06863">
    <property type="entry name" value="DUF1254"/>
    <property type="match status" value="1"/>
</dbReference>
<dbReference type="RefSeq" id="WP_175193682.1">
    <property type="nucleotide sequence ID" value="NZ_CADIJO010000010.1"/>
</dbReference>
<evidence type="ECO:0000259" key="2">
    <source>
        <dbReference type="Pfam" id="PF06742"/>
    </source>
</evidence>
<dbReference type="Gene3D" id="2.60.120.600">
    <property type="entry name" value="Domain of unknown function DUF1214, C-terminal domain"/>
    <property type="match status" value="1"/>
</dbReference>
<reference evidence="4 5" key="1">
    <citation type="submission" date="2020-04" db="EMBL/GenBank/DDBJ databases">
        <authorList>
            <person name="De Canck E."/>
        </authorList>
    </citation>
    <scope>NUCLEOTIDE SEQUENCE [LARGE SCALE GENOMIC DNA]</scope>
    <source>
        <strain evidence="4 5">LMG 3458</strain>
    </source>
</reference>
<dbReference type="PANTHER" id="PTHR36509:SF2">
    <property type="entry name" value="BLL3101 PROTEIN"/>
    <property type="match status" value="1"/>
</dbReference>
<sequence>MRRFAPLTLSLSALSRMALPRTALLHAALSLTTLGLGAAPVLAAPTLSPAAAATEAAHDAAMEGYLYFYPLVTMDLTRRQFTHPSQGALGAPANAFLHQRALPRPGAATPWANPDMLRSTAWLDLTAGPVVLSAPDTHGRLYTLTLLDMWNEAFATLGKRSTGTARGNTALVPPGWTGTLPSGMPRIDAPTAYVWAKNLIQADGPADYPAVNALQDAFTVTPLAQWNLPPQSQRVKADPSLDLKIPVREQVESMPTDAFFTYAAELLRKNPPHATDQPVLAKLRRVGLIPGRPFDFDKQDHPVKQGLRRGLRTARDRMQAAAGVTLGGVNGWQRETASAGVYGNAYLRRALSAQAQPGAGLPEDLAVLLLAADSQGRPLEGAHRYTLHFASGQLPPAGALWSLAAYDSQGMPVANPLDRYALGDRDPLQYNADGSLDVVISHAAPEPGVQANWLPVAATGPVTVLLRAYAPGPALLDGLWAPPAAVRDEPAPEPLVDAEPAPATPAAAPAPAASAAPAAPPASGKTPAAVKKP</sequence>
<protein>
    <recommendedName>
        <fullName evidence="6">DUF1254 domain-containing protein</fullName>
    </recommendedName>
</protein>
<evidence type="ECO:0000259" key="3">
    <source>
        <dbReference type="Pfam" id="PF06863"/>
    </source>
</evidence>
<dbReference type="SUPFAM" id="SSF160935">
    <property type="entry name" value="VPA0735-like"/>
    <property type="match status" value="1"/>
</dbReference>
<dbReference type="InterPro" id="IPR010679">
    <property type="entry name" value="DUF1254"/>
</dbReference>
<evidence type="ECO:0000313" key="5">
    <source>
        <dbReference type="Proteomes" id="UP000494111"/>
    </source>
</evidence>
<dbReference type="InterPro" id="IPR037049">
    <property type="entry name" value="DUF1214_C_sf"/>
</dbReference>
<gene>
    <name evidence="4" type="ORF">LMG3458_03249</name>
</gene>
<organism evidence="4 5">
    <name type="scientific">Achromobacter deleyi</name>
    <dbReference type="NCBI Taxonomy" id="1353891"/>
    <lineage>
        <taxon>Bacteria</taxon>
        <taxon>Pseudomonadati</taxon>
        <taxon>Pseudomonadota</taxon>
        <taxon>Betaproteobacteria</taxon>
        <taxon>Burkholderiales</taxon>
        <taxon>Alcaligenaceae</taxon>
        <taxon>Achromobacter</taxon>
    </lineage>
</organism>
<evidence type="ECO:0000256" key="1">
    <source>
        <dbReference type="SAM" id="MobiDB-lite"/>
    </source>
</evidence>
<dbReference type="Pfam" id="PF06742">
    <property type="entry name" value="DUF1214"/>
    <property type="match status" value="1"/>
</dbReference>
<dbReference type="AlphaFoldDB" id="A0A6S7ABV4"/>
<dbReference type="InterPro" id="IPR037050">
    <property type="entry name" value="DUF1254_sf"/>
</dbReference>
<dbReference type="Gene3D" id="2.60.40.1610">
    <property type="entry name" value="Domain of unknown function DUF1254"/>
    <property type="match status" value="1"/>
</dbReference>
<dbReference type="EMBL" id="CADIJO010000010">
    <property type="protein sequence ID" value="CAB3711356.1"/>
    <property type="molecule type" value="Genomic_DNA"/>
</dbReference>
<feature type="compositionally biased region" description="Low complexity" evidence="1">
    <location>
        <begin position="498"/>
        <end position="533"/>
    </location>
</feature>
<feature type="domain" description="DUF1254" evidence="3">
    <location>
        <begin position="94"/>
        <end position="222"/>
    </location>
</feature>
<dbReference type="Proteomes" id="UP000494111">
    <property type="component" value="Unassembled WGS sequence"/>
</dbReference>
<name>A0A6S7ABV4_9BURK</name>